<reference evidence="6 7" key="1">
    <citation type="submission" date="2014-02" db="EMBL/GenBank/DDBJ databases">
        <title>Comparative genomics and transcriptomics to identify genetic mechanisms underlying the emergence of carbapenem resistant Acinetobacter baumannii (CRAb).</title>
        <authorList>
            <person name="Harris A.D."/>
            <person name="Johnson K.J."/>
            <person name="George J."/>
            <person name="Shefchek K."/>
            <person name="Daugherty S.C."/>
            <person name="Parankush S."/>
            <person name="Sadzewicz L."/>
            <person name="Tallon L."/>
            <person name="Sengamalay N."/>
            <person name="Hazen T.H."/>
            <person name="Rasko D.A."/>
        </authorList>
    </citation>
    <scope>NUCLEOTIDE SEQUENCE [LARGE SCALE GENOMIC DNA]</scope>
    <source>
        <strain evidence="6 7">99063</strain>
    </source>
</reference>
<dbReference type="GO" id="GO:0005829">
    <property type="term" value="C:cytosol"/>
    <property type="evidence" value="ECO:0007669"/>
    <property type="project" value="TreeGrafter"/>
</dbReference>
<organism evidence="6 7">
    <name type="scientific">Acinetobacter baumannii 99063</name>
    <dbReference type="NCBI Taxonomy" id="1310630"/>
    <lineage>
        <taxon>Bacteria</taxon>
        <taxon>Pseudomonadati</taxon>
        <taxon>Pseudomonadota</taxon>
        <taxon>Gammaproteobacteria</taxon>
        <taxon>Moraxellales</taxon>
        <taxon>Moraxellaceae</taxon>
        <taxon>Acinetobacter</taxon>
        <taxon>Acinetobacter calcoaceticus/baumannii complex</taxon>
    </lineage>
</organism>
<dbReference type="Pfam" id="PF07804">
    <property type="entry name" value="HipA_C"/>
    <property type="match status" value="1"/>
</dbReference>
<comment type="caution">
    <text evidence="6">The sequence shown here is derived from an EMBL/GenBank/DDBJ whole genome shotgun (WGS) entry which is preliminary data.</text>
</comment>
<dbReference type="PANTHER" id="PTHR37419">
    <property type="entry name" value="SERINE/THREONINE-PROTEIN KINASE TOXIN HIPA"/>
    <property type="match status" value="1"/>
</dbReference>
<dbReference type="InterPro" id="IPR012893">
    <property type="entry name" value="HipA-like_C"/>
</dbReference>
<keyword evidence="4" id="KW-0812">Transmembrane</keyword>
<dbReference type="EMBL" id="JEXJ01000115">
    <property type="protein sequence ID" value="EXC45391.1"/>
    <property type="molecule type" value="Genomic_DNA"/>
</dbReference>
<keyword evidence="4" id="KW-1133">Transmembrane helix</keyword>
<keyword evidence="4" id="KW-0472">Membrane</keyword>
<feature type="transmembrane region" description="Helical" evidence="4">
    <location>
        <begin position="121"/>
        <end position="143"/>
    </location>
</feature>
<keyword evidence="2" id="KW-0808">Transferase</keyword>
<feature type="domain" description="HipA-like C-terminal" evidence="5">
    <location>
        <begin position="15"/>
        <end position="113"/>
    </location>
</feature>
<sequence>MAYRNPVNFEFSTQASDQNEAWLIKFPAQQEYPEVCAIEAVYAECLRLCAIETPDTHFFNLPNGLMAFASKRFDRQNGMRIPIQSLAAYTGADYKVPGSLDYRNFLRATLMCTQDVRKGCILLNVLCLMYFSIIGMTIPRIFLFSWQKMVNGNWLQPMM</sequence>
<dbReference type="InterPro" id="IPR052028">
    <property type="entry name" value="HipA_Ser/Thr_kinase"/>
</dbReference>
<evidence type="ECO:0000256" key="1">
    <source>
        <dbReference type="ARBA" id="ARBA00010164"/>
    </source>
</evidence>
<gene>
    <name evidence="6" type="ORF">J529_3769</name>
</gene>
<dbReference type="PATRIC" id="fig|1310630.3.peg.3640"/>
<name>A0A009RXB5_ACIBA</name>
<evidence type="ECO:0000259" key="5">
    <source>
        <dbReference type="Pfam" id="PF07804"/>
    </source>
</evidence>
<dbReference type="GO" id="GO:0004674">
    <property type="term" value="F:protein serine/threonine kinase activity"/>
    <property type="evidence" value="ECO:0007669"/>
    <property type="project" value="TreeGrafter"/>
</dbReference>
<dbReference type="PANTHER" id="PTHR37419:SF8">
    <property type="entry name" value="TOXIN YJJJ"/>
    <property type="match status" value="1"/>
</dbReference>
<evidence type="ECO:0000313" key="7">
    <source>
        <dbReference type="Proteomes" id="UP000020735"/>
    </source>
</evidence>
<evidence type="ECO:0000256" key="2">
    <source>
        <dbReference type="ARBA" id="ARBA00022679"/>
    </source>
</evidence>
<evidence type="ECO:0000313" key="6">
    <source>
        <dbReference type="EMBL" id="EXC45391.1"/>
    </source>
</evidence>
<evidence type="ECO:0000256" key="3">
    <source>
        <dbReference type="ARBA" id="ARBA00022777"/>
    </source>
</evidence>
<accession>A0A009RXB5</accession>
<dbReference type="AlphaFoldDB" id="A0A009RXB5"/>
<evidence type="ECO:0000256" key="4">
    <source>
        <dbReference type="SAM" id="Phobius"/>
    </source>
</evidence>
<comment type="similarity">
    <text evidence="1">Belongs to the HipA Ser/Thr kinase family.</text>
</comment>
<keyword evidence="3" id="KW-0418">Kinase</keyword>
<dbReference type="Proteomes" id="UP000020735">
    <property type="component" value="Unassembled WGS sequence"/>
</dbReference>
<proteinExistence type="inferred from homology"/>
<protein>
    <submittedName>
        <fullName evidence="6">HipA-like N-terminal domain protein</fullName>
    </submittedName>
</protein>